<dbReference type="Pfam" id="PF02653">
    <property type="entry name" value="BPD_transp_2"/>
    <property type="match status" value="1"/>
</dbReference>
<feature type="transmembrane region" description="Helical" evidence="8">
    <location>
        <begin position="308"/>
        <end position="326"/>
    </location>
</feature>
<keyword evidence="10" id="KW-1185">Reference proteome</keyword>
<dbReference type="KEGG" id="rgr:FZ934_22850"/>
<dbReference type="Proteomes" id="UP000326881">
    <property type="component" value="Plasmid unnamed"/>
</dbReference>
<accession>A0A5Q0CBA1</accession>
<feature type="transmembrane region" description="Helical" evidence="8">
    <location>
        <begin position="280"/>
        <end position="302"/>
    </location>
</feature>
<comment type="subcellular location">
    <subcellularLocation>
        <location evidence="1">Cell membrane</location>
        <topology evidence="1">Multi-pass membrane protein</topology>
    </subcellularLocation>
</comment>
<feature type="transmembrane region" description="Helical" evidence="8">
    <location>
        <begin position="85"/>
        <end position="102"/>
    </location>
</feature>
<feature type="transmembrane region" description="Helical" evidence="8">
    <location>
        <begin position="226"/>
        <end position="248"/>
    </location>
</feature>
<dbReference type="CDD" id="cd06579">
    <property type="entry name" value="TM_PBP1_transp_AraH_like"/>
    <property type="match status" value="1"/>
</dbReference>
<evidence type="ECO:0000256" key="5">
    <source>
        <dbReference type="ARBA" id="ARBA00022692"/>
    </source>
</evidence>
<feature type="transmembrane region" description="Helical" evidence="8">
    <location>
        <begin position="62"/>
        <end position="79"/>
    </location>
</feature>
<keyword evidence="3" id="KW-1003">Cell membrane</keyword>
<evidence type="ECO:0000256" key="2">
    <source>
        <dbReference type="ARBA" id="ARBA00022448"/>
    </source>
</evidence>
<evidence type="ECO:0000256" key="3">
    <source>
        <dbReference type="ARBA" id="ARBA00022475"/>
    </source>
</evidence>
<evidence type="ECO:0000256" key="6">
    <source>
        <dbReference type="ARBA" id="ARBA00022989"/>
    </source>
</evidence>
<keyword evidence="4" id="KW-0997">Cell inner membrane</keyword>
<feature type="transmembrane region" description="Helical" evidence="8">
    <location>
        <begin position="133"/>
        <end position="153"/>
    </location>
</feature>
<dbReference type="OrthoDB" id="192433at2"/>
<dbReference type="GO" id="GO:0005886">
    <property type="term" value="C:plasma membrane"/>
    <property type="evidence" value="ECO:0007669"/>
    <property type="project" value="UniProtKB-SubCell"/>
</dbReference>
<evidence type="ECO:0000256" key="4">
    <source>
        <dbReference type="ARBA" id="ARBA00022519"/>
    </source>
</evidence>
<organism evidence="9 10">
    <name type="scientific">Rhizobium grahamii</name>
    <dbReference type="NCBI Taxonomy" id="1120045"/>
    <lineage>
        <taxon>Bacteria</taxon>
        <taxon>Pseudomonadati</taxon>
        <taxon>Pseudomonadota</taxon>
        <taxon>Alphaproteobacteria</taxon>
        <taxon>Hyphomicrobiales</taxon>
        <taxon>Rhizobiaceae</taxon>
        <taxon>Rhizobium/Agrobacterium group</taxon>
        <taxon>Rhizobium</taxon>
    </lineage>
</organism>
<evidence type="ECO:0000313" key="9">
    <source>
        <dbReference type="EMBL" id="QFY63146.1"/>
    </source>
</evidence>
<gene>
    <name evidence="9" type="ORF">FZ934_22850</name>
</gene>
<feature type="transmembrane region" description="Helical" evidence="8">
    <location>
        <begin position="200"/>
        <end position="219"/>
    </location>
</feature>
<dbReference type="PANTHER" id="PTHR32196">
    <property type="entry name" value="ABC TRANSPORTER PERMEASE PROTEIN YPHD-RELATED-RELATED"/>
    <property type="match status" value="1"/>
</dbReference>
<evidence type="ECO:0000256" key="1">
    <source>
        <dbReference type="ARBA" id="ARBA00004651"/>
    </source>
</evidence>
<dbReference type="InterPro" id="IPR001851">
    <property type="entry name" value="ABC_transp_permease"/>
</dbReference>
<geneLocation type="plasmid" evidence="9 10">
    <name>unnamed</name>
</geneLocation>
<evidence type="ECO:0000256" key="8">
    <source>
        <dbReference type="SAM" id="Phobius"/>
    </source>
</evidence>
<feature type="transmembrane region" description="Helical" evidence="8">
    <location>
        <begin position="109"/>
        <end position="127"/>
    </location>
</feature>
<keyword evidence="9" id="KW-0614">Plasmid</keyword>
<feature type="transmembrane region" description="Helical" evidence="8">
    <location>
        <begin position="174"/>
        <end position="194"/>
    </location>
</feature>
<feature type="transmembrane region" description="Helical" evidence="8">
    <location>
        <begin position="29"/>
        <end position="50"/>
    </location>
</feature>
<keyword evidence="7 8" id="KW-0472">Membrane</keyword>
<evidence type="ECO:0000256" key="7">
    <source>
        <dbReference type="ARBA" id="ARBA00023136"/>
    </source>
</evidence>
<sequence length="336" mass="34831">MSLDQAVKPSSSNNSNKSTFNLSQHMNELSLFVAIVVLYVVFTSTANGFLSFNNQINILRDAATIGIAAWAATLIIISGEIDVSVGPMVAFISVVLSFFLQWGVPTPLAFALAIVVGALLGTIPGILRAYFDVPSFVGTLGLWSALRGTALFVTDALPVSIGRNDMLDALDRSVLGVPPAAIIMLVLFAVFAFVSRKTAFGRSVFAVGGNAHAAFLSGIPVAKIRVGLFAIAGAMAAISGILLVSRLGSGNATAATGLEFDVIAAVVVGGTSLSGGRGSMLGTLLGVLVITLIGNGLVLLGINPFFQQVVRGLIIVIAVLANIQAIKRSMSRNKDR</sequence>
<protein>
    <submittedName>
        <fullName evidence="9">ABC transporter permease</fullName>
    </submittedName>
</protein>
<proteinExistence type="predicted"/>
<keyword evidence="5 8" id="KW-0812">Transmembrane</keyword>
<dbReference type="RefSeq" id="WP_153273119.1">
    <property type="nucleotide sequence ID" value="NZ_CP043499.1"/>
</dbReference>
<evidence type="ECO:0000313" key="10">
    <source>
        <dbReference type="Proteomes" id="UP000326881"/>
    </source>
</evidence>
<dbReference type="PANTHER" id="PTHR32196:SF21">
    <property type="entry name" value="ABC TRANSPORTER PERMEASE PROTEIN YPHD-RELATED"/>
    <property type="match status" value="1"/>
</dbReference>
<dbReference type="AlphaFoldDB" id="A0A5Q0CBA1"/>
<keyword evidence="6 8" id="KW-1133">Transmembrane helix</keyword>
<name>A0A5Q0CBA1_9HYPH</name>
<dbReference type="EMBL" id="CP043499">
    <property type="protein sequence ID" value="QFY63146.1"/>
    <property type="molecule type" value="Genomic_DNA"/>
</dbReference>
<reference evidence="9 10" key="1">
    <citation type="submission" date="2019-08" db="EMBL/GenBank/DDBJ databases">
        <title>Prosopis cineraria nodule microbiome.</title>
        <authorList>
            <person name="Ali R."/>
            <person name="Chaluvadi S.R."/>
            <person name="Wang X."/>
        </authorList>
    </citation>
    <scope>NUCLEOTIDE SEQUENCE [LARGE SCALE GENOMIC DNA]</scope>
    <source>
        <strain evidence="9 10">BG7</strain>
        <plasmid evidence="9 10">unnamed</plasmid>
    </source>
</reference>
<keyword evidence="2" id="KW-0813">Transport</keyword>
<dbReference type="GO" id="GO:0022857">
    <property type="term" value="F:transmembrane transporter activity"/>
    <property type="evidence" value="ECO:0007669"/>
    <property type="project" value="InterPro"/>
</dbReference>